<dbReference type="PANTHER" id="PTHR34676:SF17">
    <property type="entry name" value="OS06G0684500 PROTEIN"/>
    <property type="match status" value="1"/>
</dbReference>
<dbReference type="PANTHER" id="PTHR34676">
    <property type="entry name" value="DUF4219 DOMAIN-CONTAINING PROTEIN-RELATED"/>
    <property type="match status" value="1"/>
</dbReference>
<proteinExistence type="predicted"/>
<evidence type="ECO:0008006" key="3">
    <source>
        <dbReference type="Google" id="ProtNLM"/>
    </source>
</evidence>
<dbReference type="AlphaFoldDB" id="A0A843W0I7"/>
<sequence length="219" mass="25445">MPRSKEDDLRAWIREEHLPQASASTYNNQGLLSNQRALDIRVVLCAMANLGFVPEGHSIHRLPYFNGSNYSYWKNHMHIFLRAQNYEIWKVVSNGPYTLPEDEGKWTKDNIKKSQINFSAMNIMQCAIHPDEYSHVSMCISVKDMWDKLKLIYEGTSEVKETKVNILLHEYEMFKMSPVESIFDMFARLSKITNGLKTLGKNYTDIEIVRKILRSLPPA</sequence>
<comment type="caution">
    <text evidence="1">The sequence shown here is derived from an EMBL/GenBank/DDBJ whole genome shotgun (WGS) entry which is preliminary data.</text>
</comment>
<name>A0A843W0I7_COLES</name>
<evidence type="ECO:0000313" key="2">
    <source>
        <dbReference type="Proteomes" id="UP000652761"/>
    </source>
</evidence>
<organism evidence="1 2">
    <name type="scientific">Colocasia esculenta</name>
    <name type="common">Wild taro</name>
    <name type="synonym">Arum esculentum</name>
    <dbReference type="NCBI Taxonomy" id="4460"/>
    <lineage>
        <taxon>Eukaryota</taxon>
        <taxon>Viridiplantae</taxon>
        <taxon>Streptophyta</taxon>
        <taxon>Embryophyta</taxon>
        <taxon>Tracheophyta</taxon>
        <taxon>Spermatophyta</taxon>
        <taxon>Magnoliopsida</taxon>
        <taxon>Liliopsida</taxon>
        <taxon>Araceae</taxon>
        <taxon>Aroideae</taxon>
        <taxon>Colocasieae</taxon>
        <taxon>Colocasia</taxon>
    </lineage>
</organism>
<accession>A0A843W0I7</accession>
<reference evidence="1" key="1">
    <citation type="submission" date="2017-07" db="EMBL/GenBank/DDBJ databases">
        <title>Taro Niue Genome Assembly and Annotation.</title>
        <authorList>
            <person name="Atibalentja N."/>
            <person name="Keating K."/>
            <person name="Fields C.J."/>
        </authorList>
    </citation>
    <scope>NUCLEOTIDE SEQUENCE</scope>
    <source>
        <strain evidence="1">Niue_2</strain>
        <tissue evidence="1">Leaf</tissue>
    </source>
</reference>
<keyword evidence="2" id="KW-1185">Reference proteome</keyword>
<dbReference type="Pfam" id="PF14223">
    <property type="entry name" value="Retrotran_gag_2"/>
    <property type="match status" value="1"/>
</dbReference>
<protein>
    <recommendedName>
        <fullName evidence="3">DUF4219 domain-containing protein</fullName>
    </recommendedName>
</protein>
<gene>
    <name evidence="1" type="ORF">Taro_030545</name>
</gene>
<dbReference type="Proteomes" id="UP000652761">
    <property type="component" value="Unassembled WGS sequence"/>
</dbReference>
<dbReference type="EMBL" id="NMUH01002107">
    <property type="protein sequence ID" value="MQL97843.1"/>
    <property type="molecule type" value="Genomic_DNA"/>
</dbReference>
<evidence type="ECO:0000313" key="1">
    <source>
        <dbReference type="EMBL" id="MQL97843.1"/>
    </source>
</evidence>
<dbReference type="OrthoDB" id="696017at2759"/>